<dbReference type="CDD" id="cd19757">
    <property type="entry name" value="Bbox1"/>
    <property type="match status" value="1"/>
</dbReference>
<dbReference type="PANTHER" id="PTHR47272:SF1">
    <property type="entry name" value="PIGGYBAC TRANSPOSABLE ELEMENT-DERIVED PROTEIN 3-LIKE"/>
    <property type="match status" value="1"/>
</dbReference>
<dbReference type="PANTHER" id="PTHR47272">
    <property type="entry name" value="DDE_TNP_1_7 DOMAIN-CONTAINING PROTEIN"/>
    <property type="match status" value="1"/>
</dbReference>
<gene>
    <name evidence="3" type="primary">LOC115546116</name>
</gene>
<dbReference type="AlphaFoldDB" id="A0A8C5CL33"/>
<dbReference type="Pfam" id="PF13843">
    <property type="entry name" value="DDE_Tnp_1_7"/>
    <property type="match status" value="1"/>
</dbReference>
<dbReference type="OrthoDB" id="123207at2759"/>
<dbReference type="OMA" id="DYWHDES"/>
<dbReference type="Ensembl" id="ENSGMOT00000034370.1">
    <property type="protein sequence ID" value="ENSGMOP00000061614.1"/>
    <property type="gene ID" value="ENSGMOG00000028132.1"/>
</dbReference>
<evidence type="ECO:0000256" key="1">
    <source>
        <dbReference type="SAM" id="MobiDB-lite"/>
    </source>
</evidence>
<evidence type="ECO:0000259" key="2">
    <source>
        <dbReference type="Pfam" id="PF13843"/>
    </source>
</evidence>
<sequence>MLRSFYGARQHTLLAIVPERPEDSDADLSDNDDPIEDPEYHPTPAEVAGDSPFESLEEEEAPSTSSSTTQTPGKKSRKGKSSLKTVSLEETGDTSDPNSPSSPNKGTEIIWKHEHIEEFEVPVSRFEPPEAVQTPFQYFKRLFTDEMIKHIGHHTNLYSAQELGDPIKTSPEEIQDFLAILLFMGVFTFPSLEDYWHDESRFDVIADIMPKNRFQLLRRYIHFNDNQQWNQSPDRFYKIRPLFDMLREQCLLIPSTYKHSVDEVMVAYKGTRAGSLRQYMANKPDKWGFKMFCRASSSGIIHDLLMYQGASTFFNVALSEQEQTLLLGAKVVTTLCKTIAQPRLSVVFCDNYFTSFNLVRDSWLVYKRDCGLLNEKPLCLKRFRLAVAHSLIQVNMRYDNMGHWPLHSDKRGRCNLCPKGVSRWKCQKCKVFLCLSANRECFAAYHQK</sequence>
<dbReference type="RefSeq" id="XP_030215649.1">
    <property type="nucleotide sequence ID" value="XM_030359789.1"/>
</dbReference>
<protein>
    <submittedName>
        <fullName evidence="3">PiggyBac transposable element-derived protein 3-like</fullName>
    </submittedName>
</protein>
<name>A0A8C5CL33_GADMO</name>
<feature type="compositionally biased region" description="Low complexity" evidence="1">
    <location>
        <begin position="62"/>
        <end position="73"/>
    </location>
</feature>
<organism evidence="3 4">
    <name type="scientific">Gadus morhua</name>
    <name type="common">Atlantic cod</name>
    <dbReference type="NCBI Taxonomy" id="8049"/>
    <lineage>
        <taxon>Eukaryota</taxon>
        <taxon>Metazoa</taxon>
        <taxon>Chordata</taxon>
        <taxon>Craniata</taxon>
        <taxon>Vertebrata</taxon>
        <taxon>Euteleostomi</taxon>
        <taxon>Actinopterygii</taxon>
        <taxon>Neopterygii</taxon>
        <taxon>Teleostei</taxon>
        <taxon>Neoteleostei</taxon>
        <taxon>Acanthomorphata</taxon>
        <taxon>Zeiogadaria</taxon>
        <taxon>Gadariae</taxon>
        <taxon>Gadiformes</taxon>
        <taxon>Gadoidei</taxon>
        <taxon>Gadidae</taxon>
        <taxon>Gadus</taxon>
    </lineage>
</organism>
<feature type="compositionally biased region" description="Acidic residues" evidence="1">
    <location>
        <begin position="22"/>
        <end position="37"/>
    </location>
</feature>
<feature type="domain" description="PiggyBac transposable element-derived protein" evidence="2">
    <location>
        <begin position="134"/>
        <end position="361"/>
    </location>
</feature>
<dbReference type="InterPro" id="IPR029526">
    <property type="entry name" value="PGBD"/>
</dbReference>
<evidence type="ECO:0000313" key="4">
    <source>
        <dbReference type="Proteomes" id="UP000694546"/>
    </source>
</evidence>
<proteinExistence type="predicted"/>
<reference evidence="3" key="1">
    <citation type="submission" date="2025-08" db="UniProtKB">
        <authorList>
            <consortium name="Ensembl"/>
        </authorList>
    </citation>
    <scope>IDENTIFICATION</scope>
</reference>
<keyword evidence="4" id="KW-1185">Reference proteome</keyword>
<accession>A0A8C5CL33</accession>
<evidence type="ECO:0000313" key="3">
    <source>
        <dbReference type="Ensembl" id="ENSGMOP00000061614.1"/>
    </source>
</evidence>
<dbReference type="GeneID" id="115546116"/>
<reference evidence="3" key="2">
    <citation type="submission" date="2025-09" db="UniProtKB">
        <authorList>
            <consortium name="Ensembl"/>
        </authorList>
    </citation>
    <scope>IDENTIFICATION</scope>
</reference>
<dbReference type="GeneTree" id="ENSGT00940000165893"/>
<feature type="region of interest" description="Disordered" evidence="1">
    <location>
        <begin position="1"/>
        <end position="106"/>
    </location>
</feature>
<dbReference type="Proteomes" id="UP000694546">
    <property type="component" value="Chromosome 6"/>
</dbReference>